<feature type="transmembrane region" description="Helical" evidence="7">
    <location>
        <begin position="275"/>
        <end position="297"/>
    </location>
</feature>
<evidence type="ECO:0000256" key="1">
    <source>
        <dbReference type="ARBA" id="ARBA00004651"/>
    </source>
</evidence>
<keyword evidence="2 7" id="KW-0813">Transport</keyword>
<feature type="transmembrane region" description="Helical" evidence="7">
    <location>
        <begin position="541"/>
        <end position="561"/>
    </location>
</feature>
<proteinExistence type="inferred from homology"/>
<dbReference type="PANTHER" id="PTHR30183:SF7">
    <property type="entry name" value="FERRIC TRANSPORT SYSTEM PERMEASE PROTEIN FBPB 1-RELATED"/>
    <property type="match status" value="1"/>
</dbReference>
<dbReference type="CDD" id="cd06261">
    <property type="entry name" value="TM_PBP2"/>
    <property type="match status" value="2"/>
</dbReference>
<dbReference type="InterPro" id="IPR035906">
    <property type="entry name" value="MetI-like_sf"/>
</dbReference>
<feature type="transmembrane region" description="Helical" evidence="7">
    <location>
        <begin position="20"/>
        <end position="38"/>
    </location>
</feature>
<evidence type="ECO:0000259" key="8">
    <source>
        <dbReference type="PROSITE" id="PS50928"/>
    </source>
</evidence>
<evidence type="ECO:0000256" key="7">
    <source>
        <dbReference type="RuleBase" id="RU363032"/>
    </source>
</evidence>
<feature type="transmembrane region" description="Helical" evidence="7">
    <location>
        <begin position="173"/>
        <end position="194"/>
    </location>
</feature>
<keyword evidence="3" id="KW-1003">Cell membrane</keyword>
<dbReference type="PROSITE" id="PS50928">
    <property type="entry name" value="ABC_TM1"/>
    <property type="match status" value="2"/>
</dbReference>
<feature type="domain" description="ABC transmembrane type-1" evidence="8">
    <location>
        <begin position="237"/>
        <end position="442"/>
    </location>
</feature>
<dbReference type="InterPro" id="IPR000515">
    <property type="entry name" value="MetI-like"/>
</dbReference>
<evidence type="ECO:0000256" key="6">
    <source>
        <dbReference type="ARBA" id="ARBA00023136"/>
    </source>
</evidence>
<feature type="transmembrane region" description="Helical" evidence="7">
    <location>
        <begin position="424"/>
        <end position="441"/>
    </location>
</feature>
<keyword evidence="6 7" id="KW-0472">Membrane</keyword>
<feature type="transmembrane region" description="Helical" evidence="7">
    <location>
        <begin position="74"/>
        <end position="90"/>
    </location>
</feature>
<dbReference type="PANTHER" id="PTHR30183">
    <property type="entry name" value="MOLYBDENUM TRANSPORT SYSTEM PERMEASE PROTEIN MODB"/>
    <property type="match status" value="1"/>
</dbReference>
<feature type="transmembrane region" description="Helical" evidence="7">
    <location>
        <begin position="605"/>
        <end position="625"/>
    </location>
</feature>
<keyword evidence="4 7" id="KW-0812">Transmembrane</keyword>
<dbReference type="SUPFAM" id="SSF161098">
    <property type="entry name" value="MetI-like"/>
    <property type="match status" value="2"/>
</dbReference>
<evidence type="ECO:0000256" key="3">
    <source>
        <dbReference type="ARBA" id="ARBA00022475"/>
    </source>
</evidence>
<comment type="similarity">
    <text evidence="7">Belongs to the binding-protein-dependent transport system permease family.</text>
</comment>
<feature type="transmembrane region" description="Helical" evidence="7">
    <location>
        <begin position="573"/>
        <end position="593"/>
    </location>
</feature>
<feature type="transmembrane region" description="Helical" evidence="7">
    <location>
        <begin position="478"/>
        <end position="498"/>
    </location>
</feature>
<feature type="domain" description="ABC transmembrane type-1" evidence="8">
    <location>
        <begin position="535"/>
        <end position="725"/>
    </location>
</feature>
<reference evidence="9 10" key="1">
    <citation type="submission" date="2017-10" db="EMBL/GenBank/DDBJ databases">
        <title>Biodiversity and function of Thalassospira species in the particle-attached aromatic-hydrocarbon-degrading consortia from the surface seawater of the China South Sea.</title>
        <authorList>
            <person name="Dong C."/>
            <person name="Liu R."/>
            <person name="Shao Z."/>
        </authorList>
    </citation>
    <scope>NUCLEOTIDE SEQUENCE [LARGE SCALE GENOMIC DNA]</scope>
    <source>
        <strain evidence="9 10">CSC3H3</strain>
    </source>
</reference>
<feature type="transmembrane region" description="Helical" evidence="7">
    <location>
        <begin position="704"/>
        <end position="729"/>
    </location>
</feature>
<evidence type="ECO:0000313" key="9">
    <source>
        <dbReference type="EMBL" id="AUG52106.1"/>
    </source>
</evidence>
<feature type="transmembrane region" description="Helical" evidence="7">
    <location>
        <begin position="102"/>
        <end position="130"/>
    </location>
</feature>
<feature type="transmembrane region" description="Helical" evidence="7">
    <location>
        <begin position="365"/>
        <end position="387"/>
    </location>
</feature>
<gene>
    <name evidence="9" type="ORF">CSC3H3_04730</name>
</gene>
<feature type="transmembrane region" description="Helical" evidence="7">
    <location>
        <begin position="661"/>
        <end position="684"/>
    </location>
</feature>
<dbReference type="Proteomes" id="UP000233458">
    <property type="component" value="Chromosome"/>
</dbReference>
<keyword evidence="5 7" id="KW-1133">Transmembrane helix</keyword>
<dbReference type="Pfam" id="PF00528">
    <property type="entry name" value="BPD_transp_1"/>
    <property type="match status" value="2"/>
</dbReference>
<comment type="subcellular location">
    <subcellularLocation>
        <location evidence="1 7">Cell membrane</location>
        <topology evidence="1 7">Multi-pass membrane protein</topology>
    </subcellularLocation>
</comment>
<protein>
    <submittedName>
        <fullName evidence="9">Iron ABC transporter permease</fullName>
    </submittedName>
</protein>
<dbReference type="EMBL" id="CP024199">
    <property type="protein sequence ID" value="AUG52106.1"/>
    <property type="molecule type" value="Genomic_DNA"/>
</dbReference>
<feature type="transmembrane region" description="Helical" evidence="7">
    <location>
        <begin position="241"/>
        <end position="263"/>
    </location>
</feature>
<keyword evidence="10" id="KW-1185">Reference proteome</keyword>
<evidence type="ECO:0000256" key="5">
    <source>
        <dbReference type="ARBA" id="ARBA00022989"/>
    </source>
</evidence>
<dbReference type="Gene3D" id="1.10.3720.10">
    <property type="entry name" value="MetI-like"/>
    <property type="match status" value="2"/>
</dbReference>
<accession>A0ABM6Q6K3</accession>
<organism evidence="9 10">
    <name type="scientific">Thalassospira marina</name>
    <dbReference type="NCBI Taxonomy" id="2048283"/>
    <lineage>
        <taxon>Bacteria</taxon>
        <taxon>Pseudomonadati</taxon>
        <taxon>Pseudomonadota</taxon>
        <taxon>Alphaproteobacteria</taxon>
        <taxon>Rhodospirillales</taxon>
        <taxon>Thalassospiraceae</taxon>
        <taxon>Thalassospira</taxon>
    </lineage>
</organism>
<evidence type="ECO:0000313" key="10">
    <source>
        <dbReference type="Proteomes" id="UP000233458"/>
    </source>
</evidence>
<feature type="transmembrane region" description="Helical" evidence="7">
    <location>
        <begin position="142"/>
        <end position="161"/>
    </location>
</feature>
<evidence type="ECO:0000256" key="2">
    <source>
        <dbReference type="ARBA" id="ARBA00022448"/>
    </source>
</evidence>
<name>A0ABM6Q6K3_9PROT</name>
<sequence length="761" mass="82399">MCPFSPKYCFQTGDCPVRRLLWFWLAIGWIGFVILPWYQQEYGFWTLEWLTDGYPFYGDYAPAILQGFMYDRPWLLPLAACLIAPLAVIGRPRQDPVFGRVLIASGVLGLGYMLAQGFAIGVFGFNYAWLTSLFGETDIRQYGLGYGALFCAASFVVLFCAGLAARGTMRGDVFVTTAIGTIIVLVATFVFFPVSRILMSAFVDMDGALSGAAFMRNFVSPTVWGLGCFAGGVCGVAWNTAILAILTASSTTLLGLAFALVVTRTGFRWKKSLRVLTVLPIITPPFVIGLALILLFGRSGTVTQFIADLLGVEAGRWLYGLPGIWLAQTLSFTPISFLVLIGVVEGVSPSMEEASQTLRADRWQTFVNVSLPLMRPGLANAFLLAFIESMADFGNPMVLGGNYEVLSTDIFFAIVGAQNDQGRAAVLAIILLVFTLSAFAAQRFWLGKKSYATVSGKADNGAHVGLSTGLRRVCYGTAIPWALFTIVIYGMIFFGAFVKRWGFDNSLTLDNYVEAFGIGWSDHGIVWAGAAWDSFWTTLNISILAAPLTAAVGLTTAYLLVRQNFRGKNAFEFGTMLSFAIPGTVIGVSYILAFNVPPLELTGTGVILVICFVFRNMPVGVRGGIAAMSQLDKSLDEASLTLGANSFTTFRKVILPLLRPAIVAALVYSFVRAITSVSAVIFLVSADHNMATSYIIGLVENGRYGVAIAYCSVLILVMLTVIVVVQGLIGKRKLRREDRVASDTTTTGGKTALNALREKHS</sequence>
<evidence type="ECO:0000256" key="4">
    <source>
        <dbReference type="ARBA" id="ARBA00022692"/>
    </source>
</evidence>
<feature type="transmembrane region" description="Helical" evidence="7">
    <location>
        <begin position="317"/>
        <end position="344"/>
    </location>
</feature>